<accession>A0ABV5NBY7</accession>
<dbReference type="SUPFAM" id="SSF56529">
    <property type="entry name" value="FAH"/>
    <property type="match status" value="1"/>
</dbReference>
<keyword evidence="2" id="KW-0479">Metal-binding</keyword>
<dbReference type="InterPro" id="IPR036663">
    <property type="entry name" value="Fumarylacetoacetase_C_sf"/>
</dbReference>
<dbReference type="GO" id="GO:0016787">
    <property type="term" value="F:hydrolase activity"/>
    <property type="evidence" value="ECO:0007669"/>
    <property type="project" value="UniProtKB-KW"/>
</dbReference>
<dbReference type="InterPro" id="IPR011234">
    <property type="entry name" value="Fumarylacetoacetase-like_C"/>
</dbReference>
<dbReference type="Pfam" id="PF01557">
    <property type="entry name" value="FAA_hydrolase"/>
    <property type="match status" value="1"/>
</dbReference>
<name>A0ABV5NBY7_9ACTN</name>
<dbReference type="PANTHER" id="PTHR42796">
    <property type="entry name" value="FUMARYLACETOACETATE HYDROLASE DOMAIN-CONTAINING PROTEIN 2A-RELATED"/>
    <property type="match status" value="1"/>
</dbReference>
<keyword evidence="5" id="KW-1185">Reference proteome</keyword>
<comment type="similarity">
    <text evidence="1">Belongs to the FAH family.</text>
</comment>
<dbReference type="Gene3D" id="3.90.850.10">
    <property type="entry name" value="Fumarylacetoacetase-like, C-terminal domain"/>
    <property type="match status" value="1"/>
</dbReference>
<evidence type="ECO:0000313" key="4">
    <source>
        <dbReference type="EMBL" id="MFB9467817.1"/>
    </source>
</evidence>
<evidence type="ECO:0000256" key="2">
    <source>
        <dbReference type="ARBA" id="ARBA00022723"/>
    </source>
</evidence>
<evidence type="ECO:0000256" key="1">
    <source>
        <dbReference type="ARBA" id="ARBA00010211"/>
    </source>
</evidence>
<feature type="domain" description="Fumarylacetoacetase-like C-terminal" evidence="3">
    <location>
        <begin position="77"/>
        <end position="291"/>
    </location>
</feature>
<dbReference type="PANTHER" id="PTHR42796:SF4">
    <property type="entry name" value="FUMARYLACETOACETATE HYDROLASE DOMAIN-CONTAINING PROTEIN 2A"/>
    <property type="match status" value="1"/>
</dbReference>
<keyword evidence="4" id="KW-0378">Hydrolase</keyword>
<dbReference type="InterPro" id="IPR051121">
    <property type="entry name" value="FAH"/>
</dbReference>
<comment type="caution">
    <text evidence="4">The sequence shown here is derived from an EMBL/GenBank/DDBJ whole genome shotgun (WGS) entry which is preliminary data.</text>
</comment>
<dbReference type="Proteomes" id="UP001589709">
    <property type="component" value="Unassembled WGS sequence"/>
</dbReference>
<dbReference type="Gene3D" id="2.30.30.980">
    <property type="match status" value="1"/>
</dbReference>
<organism evidence="4 5">
    <name type="scientific">Streptomyces cinereospinus</name>
    <dbReference type="NCBI Taxonomy" id="285561"/>
    <lineage>
        <taxon>Bacteria</taxon>
        <taxon>Bacillati</taxon>
        <taxon>Actinomycetota</taxon>
        <taxon>Actinomycetes</taxon>
        <taxon>Kitasatosporales</taxon>
        <taxon>Streptomycetaceae</taxon>
        <taxon>Streptomyces</taxon>
    </lineage>
</organism>
<gene>
    <name evidence="4" type="ORF">ACFF45_35375</name>
</gene>
<protein>
    <submittedName>
        <fullName evidence="4">Fumarylacetoacetate hydrolase family protein</fullName>
    </submittedName>
</protein>
<evidence type="ECO:0000259" key="3">
    <source>
        <dbReference type="Pfam" id="PF01557"/>
    </source>
</evidence>
<evidence type="ECO:0000313" key="5">
    <source>
        <dbReference type="Proteomes" id="UP001589709"/>
    </source>
</evidence>
<sequence length="295" mass="31728">MNVGPPESEQPALLVDDHRWVPLTPFLARYGVPGEMNAVIGLLPVLRDTLADWASTATSHPLDGLRLGAPVTHPRSIVAVGANTRSHVAEASVHTGGHAAKRPMLITKAVSALCGPHDPIRRPPETRKLDYETELAVVMGAAASHVRPDEAMRYVAGYMACSDVTARDIQTGEDEDADFYWQHFRSKSYPAFLPTGPWLLTADEVTDLSKVTLQTYVNDEIRQDSDLTDLVFDVPALIASVSACVPLLPGDILVTGSPAGVGHFMSPPGYLEPGDTLRTVVGGVGELRNRIEEAP</sequence>
<reference evidence="4 5" key="1">
    <citation type="submission" date="2024-09" db="EMBL/GenBank/DDBJ databases">
        <authorList>
            <person name="Sun Q."/>
            <person name="Mori K."/>
        </authorList>
    </citation>
    <scope>NUCLEOTIDE SEQUENCE [LARGE SCALE GENOMIC DNA]</scope>
    <source>
        <strain evidence="4 5">JCM 6917</strain>
    </source>
</reference>
<proteinExistence type="inferred from homology"/>
<dbReference type="RefSeq" id="WP_381351143.1">
    <property type="nucleotide sequence ID" value="NZ_JBHMCY010000176.1"/>
</dbReference>
<dbReference type="EMBL" id="JBHMCY010000176">
    <property type="protein sequence ID" value="MFB9467817.1"/>
    <property type="molecule type" value="Genomic_DNA"/>
</dbReference>